<proteinExistence type="predicted"/>
<feature type="compositionally biased region" description="Polar residues" evidence="1">
    <location>
        <begin position="104"/>
        <end position="113"/>
    </location>
</feature>
<dbReference type="Proteomes" id="UP000030653">
    <property type="component" value="Unassembled WGS sequence"/>
</dbReference>
<feature type="compositionally biased region" description="Pro residues" evidence="1">
    <location>
        <begin position="286"/>
        <end position="295"/>
    </location>
</feature>
<feature type="compositionally biased region" description="Pro residues" evidence="1">
    <location>
        <begin position="190"/>
        <end position="211"/>
    </location>
</feature>
<dbReference type="GeneID" id="63685951"/>
<sequence length="428" mass="48389">MAPVASRLPPGAYDQHLAAMKQRQSSATPQSQSTLRPGTPGLPGGNQPDSFKDQWEKYSQAEQNRKKRLEQAWEAYEAQKRARSLPKDAPPQAPERPSVPVFGSSGSKGTSTLEQEKFAQQRKDDEDRIQREVQRRFDAYTARLVQERHSLRADPGWPAHPRSASVAPGASPSMKSAFHNPQSSAYPQSRPFPPKTPLPTPTHLRSPPPSRPLSSAYQPTPRSQRVDVNPFTSPDTPPSSPENLPPNQAHRYWTPYTGPRDAPYPDLTSPRTTSNEHEFPSSETLPYPPRVPHPTPAYSKKHAKLYTGPDRPPSPVQRDDRPASARADAQASDADAKAKGREEETEQAKDSRRKREDWMLQQQAWMRQQEQWMRQQGDWMRQQEIWMRQHQQPQQGYGSNPGVSPRQSWGQTTPPPRSPPFEKSPWAD</sequence>
<organism evidence="2 3">
    <name type="scientific">Dacryopinax primogenitus (strain DJM 731)</name>
    <name type="common">Brown rot fungus</name>
    <dbReference type="NCBI Taxonomy" id="1858805"/>
    <lineage>
        <taxon>Eukaryota</taxon>
        <taxon>Fungi</taxon>
        <taxon>Dikarya</taxon>
        <taxon>Basidiomycota</taxon>
        <taxon>Agaricomycotina</taxon>
        <taxon>Dacrymycetes</taxon>
        <taxon>Dacrymycetales</taxon>
        <taxon>Dacrymycetaceae</taxon>
        <taxon>Dacryopinax</taxon>
    </lineage>
</organism>
<keyword evidence="3" id="KW-1185">Reference proteome</keyword>
<evidence type="ECO:0000313" key="3">
    <source>
        <dbReference type="Proteomes" id="UP000030653"/>
    </source>
</evidence>
<dbReference type="RefSeq" id="XP_040623591.1">
    <property type="nucleotide sequence ID" value="XM_040770889.1"/>
</dbReference>
<reference evidence="2 3" key="1">
    <citation type="journal article" date="2012" name="Science">
        <title>The Paleozoic origin of enzymatic lignin decomposition reconstructed from 31 fungal genomes.</title>
        <authorList>
            <person name="Floudas D."/>
            <person name="Binder M."/>
            <person name="Riley R."/>
            <person name="Barry K."/>
            <person name="Blanchette R.A."/>
            <person name="Henrissat B."/>
            <person name="Martinez A.T."/>
            <person name="Otillar R."/>
            <person name="Spatafora J.W."/>
            <person name="Yadav J.S."/>
            <person name="Aerts A."/>
            <person name="Benoit I."/>
            <person name="Boyd A."/>
            <person name="Carlson A."/>
            <person name="Copeland A."/>
            <person name="Coutinho P.M."/>
            <person name="de Vries R.P."/>
            <person name="Ferreira P."/>
            <person name="Findley K."/>
            <person name="Foster B."/>
            <person name="Gaskell J."/>
            <person name="Glotzer D."/>
            <person name="Gorecki P."/>
            <person name="Heitman J."/>
            <person name="Hesse C."/>
            <person name="Hori C."/>
            <person name="Igarashi K."/>
            <person name="Jurgens J.A."/>
            <person name="Kallen N."/>
            <person name="Kersten P."/>
            <person name="Kohler A."/>
            <person name="Kuees U."/>
            <person name="Kumar T.K.A."/>
            <person name="Kuo A."/>
            <person name="LaButti K."/>
            <person name="Larrondo L.F."/>
            <person name="Lindquist E."/>
            <person name="Ling A."/>
            <person name="Lombard V."/>
            <person name="Lucas S."/>
            <person name="Lundell T."/>
            <person name="Martin R."/>
            <person name="McLaughlin D.J."/>
            <person name="Morgenstern I."/>
            <person name="Morin E."/>
            <person name="Murat C."/>
            <person name="Nagy L.G."/>
            <person name="Nolan M."/>
            <person name="Ohm R.A."/>
            <person name="Patyshakuliyeva A."/>
            <person name="Rokas A."/>
            <person name="Ruiz-Duenas F.J."/>
            <person name="Sabat G."/>
            <person name="Salamov A."/>
            <person name="Samejima M."/>
            <person name="Schmutz J."/>
            <person name="Slot J.C."/>
            <person name="St John F."/>
            <person name="Stenlid J."/>
            <person name="Sun H."/>
            <person name="Sun S."/>
            <person name="Syed K."/>
            <person name="Tsang A."/>
            <person name="Wiebenga A."/>
            <person name="Young D."/>
            <person name="Pisabarro A."/>
            <person name="Eastwood D.C."/>
            <person name="Martin F."/>
            <person name="Cullen D."/>
            <person name="Grigoriev I.V."/>
            <person name="Hibbett D.S."/>
        </authorList>
    </citation>
    <scope>NUCLEOTIDE SEQUENCE [LARGE SCALE GENOMIC DNA]</scope>
    <source>
        <strain evidence="2 3">DJM-731 SS1</strain>
    </source>
</reference>
<feature type="compositionally biased region" description="Pro residues" evidence="1">
    <location>
        <begin position="235"/>
        <end position="244"/>
    </location>
</feature>
<feature type="compositionally biased region" description="Low complexity" evidence="1">
    <location>
        <begin position="324"/>
        <end position="333"/>
    </location>
</feature>
<dbReference type="EMBL" id="JH795881">
    <property type="protein sequence ID" value="EJT96693.1"/>
    <property type="molecule type" value="Genomic_DNA"/>
</dbReference>
<protein>
    <submittedName>
        <fullName evidence="2">Uncharacterized protein</fullName>
    </submittedName>
</protein>
<feature type="compositionally biased region" description="Basic and acidic residues" evidence="1">
    <location>
        <begin position="334"/>
        <end position="357"/>
    </location>
</feature>
<gene>
    <name evidence="2" type="ORF">DACRYDRAFT_119911</name>
</gene>
<feature type="region of interest" description="Disordered" evidence="1">
    <location>
        <begin position="383"/>
        <end position="428"/>
    </location>
</feature>
<dbReference type="AlphaFoldDB" id="M5FP09"/>
<dbReference type="HOGENOM" id="CLU_640965_0_0_1"/>
<feature type="compositionally biased region" description="Polar residues" evidence="1">
    <location>
        <begin position="22"/>
        <end position="33"/>
    </location>
</feature>
<evidence type="ECO:0000256" key="1">
    <source>
        <dbReference type="SAM" id="MobiDB-lite"/>
    </source>
</evidence>
<evidence type="ECO:0000313" key="2">
    <source>
        <dbReference type="EMBL" id="EJT96693.1"/>
    </source>
</evidence>
<feature type="region of interest" description="Disordered" evidence="1">
    <location>
        <begin position="149"/>
        <end position="357"/>
    </location>
</feature>
<feature type="region of interest" description="Disordered" evidence="1">
    <location>
        <begin position="1"/>
        <end position="131"/>
    </location>
</feature>
<feature type="compositionally biased region" description="Polar residues" evidence="1">
    <location>
        <begin position="389"/>
        <end position="412"/>
    </location>
</feature>
<accession>M5FP09</accession>
<feature type="compositionally biased region" description="Basic and acidic residues" evidence="1">
    <location>
        <begin position="114"/>
        <end position="131"/>
    </location>
</feature>
<name>M5FP09_DACPD</name>